<dbReference type="KEGG" id="spap:H3Z74_18770"/>
<reference evidence="2 3" key="1">
    <citation type="submission" date="2020-09" db="EMBL/GenBank/DDBJ databases">
        <title>Sphingomonas sp., a new species isolated from pork steak.</title>
        <authorList>
            <person name="Heidler von Heilborn D."/>
        </authorList>
    </citation>
    <scope>NUCLEOTIDE SEQUENCE [LARGE SCALE GENOMIC DNA]</scope>
    <source>
        <strain evidence="3">S8-3T</strain>
    </source>
</reference>
<evidence type="ECO:0000256" key="1">
    <source>
        <dbReference type="SAM" id="Phobius"/>
    </source>
</evidence>
<feature type="transmembrane region" description="Helical" evidence="1">
    <location>
        <begin position="48"/>
        <end position="77"/>
    </location>
</feature>
<accession>A0A7H0LGE4</accession>
<dbReference type="RefSeq" id="WP_187761074.1">
    <property type="nucleotide sequence ID" value="NZ_CP061038.1"/>
</dbReference>
<keyword evidence="1" id="KW-0812">Transmembrane</keyword>
<gene>
    <name evidence="2" type="ORF">H3Z74_18770</name>
</gene>
<evidence type="ECO:0000313" key="2">
    <source>
        <dbReference type="EMBL" id="QNQ08747.1"/>
    </source>
</evidence>
<dbReference type="Proteomes" id="UP000516148">
    <property type="component" value="Chromosome"/>
</dbReference>
<dbReference type="AlphaFoldDB" id="A0A7H0LGE4"/>
<feature type="transmembrane region" description="Helical" evidence="1">
    <location>
        <begin position="23"/>
        <end position="42"/>
    </location>
</feature>
<keyword evidence="1" id="KW-0472">Membrane</keyword>
<keyword evidence="3" id="KW-1185">Reference proteome</keyword>
<evidence type="ECO:0000313" key="3">
    <source>
        <dbReference type="Proteomes" id="UP000516148"/>
    </source>
</evidence>
<organism evidence="2 3">
    <name type="scientific">Sphingomonas alpina</name>
    <dbReference type="NCBI Taxonomy" id="653931"/>
    <lineage>
        <taxon>Bacteria</taxon>
        <taxon>Pseudomonadati</taxon>
        <taxon>Pseudomonadota</taxon>
        <taxon>Alphaproteobacteria</taxon>
        <taxon>Sphingomonadales</taxon>
        <taxon>Sphingomonadaceae</taxon>
        <taxon>Sphingomonas</taxon>
    </lineage>
</organism>
<sequence length="91" mass="9552">MSTPTGLDDPDYAAFAWRRFRRILAWMGLATAIVIAVAIVGLDHFYGPLSWIAILATIGGVGGSVMLAAALMGLAFLSSGTGHDESVKDID</sequence>
<keyword evidence="1" id="KW-1133">Transmembrane helix</keyword>
<dbReference type="EMBL" id="CP061038">
    <property type="protein sequence ID" value="QNQ08747.1"/>
    <property type="molecule type" value="Genomic_DNA"/>
</dbReference>
<protein>
    <submittedName>
        <fullName evidence="2">Uncharacterized protein</fullName>
    </submittedName>
</protein>
<name>A0A7H0LGE4_9SPHN</name>
<proteinExistence type="predicted"/>